<dbReference type="GeneID" id="300552516"/>
<dbReference type="GO" id="GO:0022900">
    <property type="term" value="P:electron transport chain"/>
    <property type="evidence" value="ECO:0007669"/>
    <property type="project" value="InterPro"/>
</dbReference>
<comment type="similarity">
    <text evidence="3 10">Belongs to the cytochrome c oxidase bacterial subunit CtaF family.</text>
</comment>
<keyword evidence="8 10" id="KW-0472">Membrane</keyword>
<evidence type="ECO:0000256" key="5">
    <source>
        <dbReference type="ARBA" id="ARBA00022692"/>
    </source>
</evidence>
<comment type="subcellular location">
    <subcellularLocation>
        <location evidence="2">Cell membrane</location>
        <topology evidence="2">Multi-pass membrane protein</topology>
    </subcellularLocation>
</comment>
<evidence type="ECO:0000256" key="1">
    <source>
        <dbReference type="ARBA" id="ARBA00002536"/>
    </source>
</evidence>
<dbReference type="GO" id="GO:0005886">
    <property type="term" value="C:plasma membrane"/>
    <property type="evidence" value="ECO:0007669"/>
    <property type="project" value="UniProtKB-SubCell"/>
</dbReference>
<evidence type="ECO:0000256" key="3">
    <source>
        <dbReference type="ARBA" id="ARBA00006870"/>
    </source>
</evidence>
<evidence type="ECO:0000256" key="10">
    <source>
        <dbReference type="PIRNR" id="PIRNR017385"/>
    </source>
</evidence>
<comment type="function">
    <text evidence="1 10">Part of cytochrome c oxidase, its function is unknown.</text>
</comment>
<dbReference type="InterPro" id="IPR021050">
    <property type="entry name" value="Cyt_c_oxidase_su4_actinobac"/>
</dbReference>
<evidence type="ECO:0000256" key="11">
    <source>
        <dbReference type="SAM" id="Phobius"/>
    </source>
</evidence>
<comment type="catalytic activity">
    <reaction evidence="9 10">
        <text>4 Fe(II)-[cytochrome c] + O2 + 8 H(+)(in) = 4 Fe(III)-[cytochrome c] + 2 H2O + 4 H(+)(out)</text>
        <dbReference type="Rhea" id="RHEA:11436"/>
        <dbReference type="Rhea" id="RHEA-COMP:10350"/>
        <dbReference type="Rhea" id="RHEA-COMP:14399"/>
        <dbReference type="ChEBI" id="CHEBI:15377"/>
        <dbReference type="ChEBI" id="CHEBI:15378"/>
        <dbReference type="ChEBI" id="CHEBI:15379"/>
        <dbReference type="ChEBI" id="CHEBI:29033"/>
        <dbReference type="ChEBI" id="CHEBI:29034"/>
        <dbReference type="EC" id="7.1.1.9"/>
    </reaction>
</comment>
<proteinExistence type="inferred from homology"/>
<dbReference type="EC" id="7.1.1.9" evidence="10"/>
<evidence type="ECO:0000256" key="8">
    <source>
        <dbReference type="ARBA" id="ARBA00023136"/>
    </source>
</evidence>
<dbReference type="PIRSF" id="PIRSF017385">
    <property type="entry name" value="CtaF"/>
    <property type="match status" value="1"/>
</dbReference>
<reference evidence="12 13" key="1">
    <citation type="submission" date="2014-10" db="EMBL/GenBank/DDBJ databases">
        <title>Whole Genome sequence of Corynebacterium auriscanis strain CIP 106629.</title>
        <authorList>
            <person name="Hassan S.S."/>
            <person name="Jamal S.B."/>
            <person name="Tiwari S."/>
            <person name="Oliveira L.D.C."/>
            <person name="Souza F."/>
            <person name="Mariano D.C."/>
            <person name="Almeida S."/>
            <person name="Dorella F."/>
            <person name="Pereira F."/>
            <person name="Carvalho A."/>
            <person name="Leal C.A."/>
            <person name="Soares S.D.C."/>
            <person name="Figueiredo H.C."/>
            <person name="Silva A."/>
            <person name="Azevedo V.A."/>
        </authorList>
    </citation>
    <scope>NUCLEOTIDE SEQUENCE [LARGE SCALE GENOMIC DNA]</scope>
    <source>
        <strain evidence="12 13">CIP 106629</strain>
    </source>
</reference>
<keyword evidence="6 10" id="KW-1278">Translocase</keyword>
<evidence type="ECO:0000256" key="9">
    <source>
        <dbReference type="ARBA" id="ARBA00047816"/>
    </source>
</evidence>
<accession>A0A0A2DNZ2</accession>
<dbReference type="EMBL" id="JRVJ01000001">
    <property type="protein sequence ID" value="KGM19467.1"/>
    <property type="molecule type" value="Genomic_DNA"/>
</dbReference>
<evidence type="ECO:0000256" key="7">
    <source>
        <dbReference type="ARBA" id="ARBA00022989"/>
    </source>
</evidence>
<evidence type="ECO:0000256" key="4">
    <source>
        <dbReference type="ARBA" id="ARBA00022475"/>
    </source>
</evidence>
<comment type="caution">
    <text evidence="12">The sequence shown here is derived from an EMBL/GenBank/DDBJ whole genome shotgun (WGS) entry which is preliminary data.</text>
</comment>
<dbReference type="AlphaFoldDB" id="A0A0A2DNZ2"/>
<keyword evidence="13" id="KW-1185">Reference proteome</keyword>
<sequence>MTSGAKLFYGIAMFFAAMDVFYILATIYLKDSASLIGLEWAGATGLTMAFLLALMLAAYLHLTDNKTDIGPADWEEAEIEDGAGVLGFFSASSIWPFAMTVAIVLMAYGIAFWHFWLIAFGAVVLIWAGTMLNLQYGLPPEKH</sequence>
<evidence type="ECO:0000256" key="6">
    <source>
        <dbReference type="ARBA" id="ARBA00022967"/>
    </source>
</evidence>
<feature type="transmembrane region" description="Helical" evidence="11">
    <location>
        <begin position="83"/>
        <end position="107"/>
    </location>
</feature>
<feature type="transmembrane region" description="Helical" evidence="11">
    <location>
        <begin position="7"/>
        <end position="28"/>
    </location>
</feature>
<protein>
    <recommendedName>
        <fullName evidence="10">Cytochrome c oxidase polypeptide 4</fullName>
        <ecNumber evidence="10">7.1.1.9</ecNumber>
    </recommendedName>
    <alternativeName>
        <fullName evidence="10">Cytochrome aa3 subunit 4</fullName>
    </alternativeName>
    <alternativeName>
        <fullName evidence="10">Cytochrome c oxidase polypeptide IV</fullName>
    </alternativeName>
</protein>
<feature type="transmembrane region" description="Helical" evidence="11">
    <location>
        <begin position="113"/>
        <end position="134"/>
    </location>
</feature>
<evidence type="ECO:0000313" key="13">
    <source>
        <dbReference type="Proteomes" id="UP000030145"/>
    </source>
</evidence>
<dbReference type="Proteomes" id="UP000030145">
    <property type="component" value="Unassembled WGS sequence"/>
</dbReference>
<name>A0A0A2DNZ2_9CORY</name>
<feature type="transmembrane region" description="Helical" evidence="11">
    <location>
        <begin position="40"/>
        <end position="62"/>
    </location>
</feature>
<keyword evidence="7 11" id="KW-1133">Transmembrane helix</keyword>
<organism evidence="12 13">
    <name type="scientific">Corynebacterium auriscanis</name>
    <dbReference type="NCBI Taxonomy" id="99807"/>
    <lineage>
        <taxon>Bacteria</taxon>
        <taxon>Bacillati</taxon>
        <taxon>Actinomycetota</taxon>
        <taxon>Actinomycetes</taxon>
        <taxon>Mycobacteriales</taxon>
        <taxon>Corynebacteriaceae</taxon>
        <taxon>Corynebacterium</taxon>
    </lineage>
</organism>
<keyword evidence="5 11" id="KW-0812">Transmembrane</keyword>
<dbReference type="Pfam" id="PF12270">
    <property type="entry name" value="Cyt_c_ox_IV"/>
    <property type="match status" value="1"/>
</dbReference>
<dbReference type="GO" id="GO:0004129">
    <property type="term" value="F:cytochrome-c oxidase activity"/>
    <property type="evidence" value="ECO:0007669"/>
    <property type="project" value="UniProtKB-EC"/>
</dbReference>
<comment type="subunit">
    <text evidence="10">Associates with subunits I, II and III to form cytochrome c oxidase.</text>
</comment>
<keyword evidence="4 10" id="KW-1003">Cell membrane</keyword>
<evidence type="ECO:0000256" key="2">
    <source>
        <dbReference type="ARBA" id="ARBA00004651"/>
    </source>
</evidence>
<gene>
    <name evidence="12" type="ORF">MA47_01220</name>
</gene>
<evidence type="ECO:0000313" key="12">
    <source>
        <dbReference type="EMBL" id="KGM19467.1"/>
    </source>
</evidence>
<dbReference type="RefSeq" id="WP_035112997.1">
    <property type="nucleotide sequence ID" value="NZ_CP047046.1"/>
</dbReference>